<name>A0A6N4SNQ9_CYTH3</name>
<reference evidence="1 2" key="1">
    <citation type="journal article" date="2007" name="Appl. Environ. Microbiol.">
        <title>Genome sequence of the cellulolytic gliding bacterium Cytophaga hutchinsonii.</title>
        <authorList>
            <person name="Xie G."/>
            <person name="Bruce D.C."/>
            <person name="Challacombe J.F."/>
            <person name="Chertkov O."/>
            <person name="Detter J.C."/>
            <person name="Gilna P."/>
            <person name="Han C.S."/>
            <person name="Lucas S."/>
            <person name="Misra M."/>
            <person name="Myers G.L."/>
            <person name="Richardson P."/>
            <person name="Tapia R."/>
            <person name="Thayer N."/>
            <person name="Thompson L.S."/>
            <person name="Brettin T.S."/>
            <person name="Henrissat B."/>
            <person name="Wilson D.B."/>
            <person name="McBride M.J."/>
        </authorList>
    </citation>
    <scope>NUCLEOTIDE SEQUENCE [LARGE SCALE GENOMIC DNA]</scope>
    <source>
        <strain evidence="2">ATCC 33406 / DSM 1761 / CIP 103989 / NBRC 15051 / NCIMB 9469 / D465</strain>
    </source>
</reference>
<dbReference type="KEGG" id="chu:CHU_0639"/>
<keyword evidence="2" id="KW-1185">Reference proteome</keyword>
<dbReference type="EMBL" id="CP000383">
    <property type="protein sequence ID" value="ABG57926.1"/>
    <property type="molecule type" value="Genomic_DNA"/>
</dbReference>
<protein>
    <submittedName>
        <fullName evidence="1">Uncharacterized protein</fullName>
    </submittedName>
</protein>
<proteinExistence type="predicted"/>
<evidence type="ECO:0000313" key="2">
    <source>
        <dbReference type="Proteomes" id="UP000001822"/>
    </source>
</evidence>
<sequence length="64" mass="7159">MDTVKHQRKQLAKAILELHDIYISTGEEEKPMTISLPDLAGMADLPEDMPTVVCGTQNTNYRLS</sequence>
<dbReference type="AlphaFoldDB" id="A0A6N4SNQ9"/>
<dbReference type="Proteomes" id="UP000001822">
    <property type="component" value="Chromosome"/>
</dbReference>
<organism evidence="1 2">
    <name type="scientific">Cytophaga hutchinsonii (strain ATCC 33406 / DSM 1761 / CIP 103989 / NBRC 15051 / NCIMB 9469 / D465)</name>
    <dbReference type="NCBI Taxonomy" id="269798"/>
    <lineage>
        <taxon>Bacteria</taxon>
        <taxon>Pseudomonadati</taxon>
        <taxon>Bacteroidota</taxon>
        <taxon>Cytophagia</taxon>
        <taxon>Cytophagales</taxon>
        <taxon>Cytophagaceae</taxon>
        <taxon>Cytophaga</taxon>
    </lineage>
</organism>
<dbReference type="OrthoDB" id="9941627at2"/>
<dbReference type="RefSeq" id="WP_011584042.1">
    <property type="nucleotide sequence ID" value="NC_008255.1"/>
</dbReference>
<evidence type="ECO:0000313" key="1">
    <source>
        <dbReference type="EMBL" id="ABG57926.1"/>
    </source>
</evidence>
<gene>
    <name evidence="1" type="ordered locus">CHU_0639</name>
</gene>
<accession>A0A6N4SNQ9</accession>